<reference evidence="2 3" key="1">
    <citation type="submission" date="2014-09" db="EMBL/GenBank/DDBJ databases">
        <authorList>
            <person name="Martin A.A."/>
        </authorList>
    </citation>
    <scope>NUCLEOTIDE SEQUENCE</scope>
    <source>
        <strain evidence="3">ED321</strain>
        <strain evidence="2">ED321 Heterogonic</strain>
    </source>
</reference>
<protein>
    <submittedName>
        <fullName evidence="4">Major facilitator superfamily domain, general substrate transporter-containing protein</fullName>
    </submittedName>
</protein>
<reference evidence="4" key="2">
    <citation type="submission" date="2020-12" db="UniProtKB">
        <authorList>
            <consortium name="WormBaseParasite"/>
        </authorList>
    </citation>
    <scope>IDENTIFICATION</scope>
</reference>
<accession>A0A090L682</accession>
<dbReference type="EMBL" id="LN609528">
    <property type="protein sequence ID" value="CEF63029.1"/>
    <property type="molecule type" value="Genomic_DNA"/>
</dbReference>
<keyword evidence="3" id="KW-1185">Reference proteome</keyword>
<sequence>MASCLFNFPISVNIIYTLYGIGIGPIFPTILAYLKLSDVKKINYIFISKALATLLSPLAINEIINKYGKNIYPCFAFLWTLAYILFFVGILNYHASKSYYNLKDGKHKIWYLFFGNTTKTAKKKVRKVMRSFRNKSFKAITKVKYNAGTWSSRKTNSYKQNTKKSLNLNNEENKKMKRSFNSEEYIKDININKSN</sequence>
<evidence type="ECO:0000313" key="5">
    <source>
        <dbReference type="WormBase" id="SRAE_1000129500"/>
    </source>
</evidence>
<dbReference type="RefSeq" id="XP_024502231.1">
    <property type="nucleotide sequence ID" value="XM_024648232.1"/>
</dbReference>
<dbReference type="AlphaFoldDB" id="A0A090L682"/>
<evidence type="ECO:0000256" key="1">
    <source>
        <dbReference type="SAM" id="Phobius"/>
    </source>
</evidence>
<dbReference type="Proteomes" id="UP000035682">
    <property type="component" value="Unplaced"/>
</dbReference>
<gene>
    <name evidence="2 4 5" type="ORF">SRAE_1000129500</name>
</gene>
<name>A0A090L682_STRRB</name>
<evidence type="ECO:0000313" key="3">
    <source>
        <dbReference type="Proteomes" id="UP000035682"/>
    </source>
</evidence>
<feature type="transmembrane region" description="Helical" evidence="1">
    <location>
        <begin position="14"/>
        <end position="34"/>
    </location>
</feature>
<dbReference type="WormBase" id="SRAE_1000129500">
    <property type="protein sequence ID" value="SRP05245"/>
    <property type="gene ID" value="WBGene00257899"/>
</dbReference>
<organism evidence="2">
    <name type="scientific">Strongyloides ratti</name>
    <name type="common">Parasitic roundworm</name>
    <dbReference type="NCBI Taxonomy" id="34506"/>
    <lineage>
        <taxon>Eukaryota</taxon>
        <taxon>Metazoa</taxon>
        <taxon>Ecdysozoa</taxon>
        <taxon>Nematoda</taxon>
        <taxon>Chromadorea</taxon>
        <taxon>Rhabditida</taxon>
        <taxon>Tylenchina</taxon>
        <taxon>Panagrolaimomorpha</taxon>
        <taxon>Strongyloidoidea</taxon>
        <taxon>Strongyloididae</taxon>
        <taxon>Strongyloides</taxon>
    </lineage>
</organism>
<dbReference type="GeneID" id="36375394"/>
<proteinExistence type="predicted"/>
<keyword evidence="1" id="KW-0812">Transmembrane</keyword>
<keyword evidence="1" id="KW-1133">Transmembrane helix</keyword>
<dbReference type="CTD" id="36375394"/>
<evidence type="ECO:0000313" key="4">
    <source>
        <dbReference type="WBParaSite" id="SRAE_1000129500.1"/>
    </source>
</evidence>
<keyword evidence="1" id="KW-0472">Membrane</keyword>
<feature type="transmembrane region" description="Helical" evidence="1">
    <location>
        <begin position="46"/>
        <end position="64"/>
    </location>
</feature>
<evidence type="ECO:0000313" key="2">
    <source>
        <dbReference type="EMBL" id="CEF63029.1"/>
    </source>
</evidence>
<feature type="transmembrane region" description="Helical" evidence="1">
    <location>
        <begin position="70"/>
        <end position="93"/>
    </location>
</feature>
<dbReference type="WBParaSite" id="SRAE_1000129500.1">
    <property type="protein sequence ID" value="SRAE_1000129500.1"/>
    <property type="gene ID" value="WBGene00257899"/>
</dbReference>